<dbReference type="EMBL" id="GECZ01021261">
    <property type="protein sequence ID" value="JAS48508.1"/>
    <property type="molecule type" value="Transcribed_RNA"/>
</dbReference>
<dbReference type="InterPro" id="IPR018159">
    <property type="entry name" value="Spectrin/alpha-actinin"/>
</dbReference>
<feature type="compositionally biased region" description="Low complexity" evidence="5">
    <location>
        <begin position="871"/>
        <end position="892"/>
    </location>
</feature>
<dbReference type="GO" id="GO:0031122">
    <property type="term" value="P:cytoplasmic microtubule organization"/>
    <property type="evidence" value="ECO:0007669"/>
    <property type="project" value="TreeGrafter"/>
</dbReference>
<dbReference type="FunFam" id="1.20.58.60:FF:000045">
    <property type="entry name" value="Short stop, isoform K"/>
    <property type="match status" value="1"/>
</dbReference>
<dbReference type="GO" id="GO:0042060">
    <property type="term" value="P:wound healing"/>
    <property type="evidence" value="ECO:0007669"/>
    <property type="project" value="TreeGrafter"/>
</dbReference>
<dbReference type="Gene3D" id="1.10.238.10">
    <property type="entry name" value="EF-hand"/>
    <property type="match status" value="1"/>
</dbReference>
<dbReference type="SMART" id="SM00243">
    <property type="entry name" value="GAS2"/>
    <property type="match status" value="1"/>
</dbReference>
<gene>
    <name evidence="8" type="ORF">g.43064</name>
</gene>
<dbReference type="GO" id="GO:0045104">
    <property type="term" value="P:intermediate filament cytoskeleton organization"/>
    <property type="evidence" value="ECO:0007669"/>
    <property type="project" value="InterPro"/>
</dbReference>
<evidence type="ECO:0000256" key="3">
    <source>
        <dbReference type="ARBA" id="ARBA00022837"/>
    </source>
</evidence>
<dbReference type="Pfam" id="PF00435">
    <property type="entry name" value="Spectrin"/>
    <property type="match status" value="3"/>
</dbReference>
<dbReference type="FunFam" id="3.30.920.20:FF:000001">
    <property type="entry name" value="Microtubule-actin cross-linking factor 1"/>
    <property type="match status" value="1"/>
</dbReference>
<dbReference type="Pfam" id="PF02187">
    <property type="entry name" value="GAS2"/>
    <property type="match status" value="1"/>
</dbReference>
<feature type="compositionally biased region" description="Low complexity" evidence="5">
    <location>
        <begin position="935"/>
        <end position="955"/>
    </location>
</feature>
<dbReference type="Gene3D" id="3.30.920.20">
    <property type="entry name" value="Gas2-like domain"/>
    <property type="match status" value="1"/>
</dbReference>
<dbReference type="CDD" id="cd00051">
    <property type="entry name" value="EFh"/>
    <property type="match status" value="1"/>
</dbReference>
<feature type="compositionally biased region" description="Polar residues" evidence="5">
    <location>
        <begin position="767"/>
        <end position="780"/>
    </location>
</feature>
<feature type="region of interest" description="Disordered" evidence="5">
    <location>
        <begin position="387"/>
        <end position="487"/>
    </location>
</feature>
<dbReference type="SUPFAM" id="SSF46966">
    <property type="entry name" value="Spectrin repeat"/>
    <property type="match status" value="3"/>
</dbReference>
<feature type="compositionally biased region" description="Low complexity" evidence="5">
    <location>
        <begin position="843"/>
        <end position="857"/>
    </location>
</feature>
<dbReference type="GO" id="GO:0005198">
    <property type="term" value="F:structural molecule activity"/>
    <property type="evidence" value="ECO:0007669"/>
    <property type="project" value="TreeGrafter"/>
</dbReference>
<comment type="subcellular location">
    <subcellularLocation>
        <location evidence="1">Cytoplasm</location>
        <location evidence="1">Cytoskeleton</location>
    </subcellularLocation>
</comment>
<dbReference type="InterPro" id="IPR018247">
    <property type="entry name" value="EF_Hand_1_Ca_BS"/>
</dbReference>
<dbReference type="InterPro" id="IPR002048">
    <property type="entry name" value="EF_hand_dom"/>
</dbReference>
<name>A0A1B6FE86_9HEMI</name>
<feature type="compositionally biased region" description="Polar residues" evidence="5">
    <location>
        <begin position="727"/>
        <end position="739"/>
    </location>
</feature>
<proteinExistence type="predicted"/>
<dbReference type="InterPro" id="IPR003108">
    <property type="entry name" value="GAR_dom"/>
</dbReference>
<keyword evidence="4" id="KW-0206">Cytoskeleton</keyword>
<evidence type="ECO:0008006" key="9">
    <source>
        <dbReference type="Google" id="ProtNLM"/>
    </source>
</evidence>
<dbReference type="SUPFAM" id="SSF143575">
    <property type="entry name" value="GAS2 domain-like"/>
    <property type="match status" value="1"/>
</dbReference>
<dbReference type="PROSITE" id="PS50222">
    <property type="entry name" value="EF_HAND_2"/>
    <property type="match status" value="2"/>
</dbReference>
<dbReference type="PANTHER" id="PTHR23169:SF23">
    <property type="entry name" value="SHORT STOP, ISOFORM H"/>
    <property type="match status" value="1"/>
</dbReference>
<accession>A0A1B6FE86</accession>
<dbReference type="InterPro" id="IPR043197">
    <property type="entry name" value="Plakin"/>
</dbReference>
<dbReference type="GO" id="GO:0008017">
    <property type="term" value="F:microtubule binding"/>
    <property type="evidence" value="ECO:0007669"/>
    <property type="project" value="InterPro"/>
</dbReference>
<evidence type="ECO:0000256" key="1">
    <source>
        <dbReference type="ARBA" id="ARBA00004245"/>
    </source>
</evidence>
<feature type="compositionally biased region" description="Basic and acidic residues" evidence="5">
    <location>
        <begin position="446"/>
        <end position="468"/>
    </location>
</feature>
<feature type="domain" description="EF-hand" evidence="6">
    <location>
        <begin position="547"/>
        <end position="582"/>
    </location>
</feature>
<dbReference type="FunFam" id="1.10.238.10:FF:000031">
    <property type="entry name" value="Short stop, isoform J"/>
    <property type="match status" value="1"/>
</dbReference>
<reference evidence="8" key="1">
    <citation type="submission" date="2015-11" db="EMBL/GenBank/DDBJ databases">
        <title>De novo transcriptome assembly of four potential Pierce s Disease insect vectors from Arizona vineyards.</title>
        <authorList>
            <person name="Tassone E.E."/>
        </authorList>
    </citation>
    <scope>NUCLEOTIDE SEQUENCE</scope>
</reference>
<dbReference type="PANTHER" id="PTHR23169">
    <property type="entry name" value="ENVOPLAKIN"/>
    <property type="match status" value="1"/>
</dbReference>
<evidence type="ECO:0000256" key="5">
    <source>
        <dbReference type="SAM" id="MobiDB-lite"/>
    </source>
</evidence>
<dbReference type="SMART" id="SM00054">
    <property type="entry name" value="EFh"/>
    <property type="match status" value="2"/>
</dbReference>
<dbReference type="Gene3D" id="1.20.58.60">
    <property type="match status" value="4"/>
</dbReference>
<feature type="region of interest" description="Disordered" evidence="5">
    <location>
        <begin position="717"/>
        <end position="963"/>
    </location>
</feature>
<dbReference type="InterPro" id="IPR011992">
    <property type="entry name" value="EF-hand-dom_pair"/>
</dbReference>
<feature type="compositionally biased region" description="Low complexity" evidence="5">
    <location>
        <begin position="906"/>
        <end position="928"/>
    </location>
</feature>
<dbReference type="InterPro" id="IPR002017">
    <property type="entry name" value="Spectrin_repeat"/>
</dbReference>
<keyword evidence="3" id="KW-0106">Calcium</keyword>
<feature type="compositionally biased region" description="Polar residues" evidence="5">
    <location>
        <begin position="804"/>
        <end position="835"/>
    </location>
</feature>
<sequence>HGYKEAKEFHDSWSTLMNWLNDTEKSLDELEAEASSIGNDPERIKQRLAKHREFQRALSGKQASYDATMRAGKTLKERAPKTDEPALRQMMNDLKEKWNTVCTKSVDRQRKLEEALLFCGQFKDALEALVDWLKKKEKELAEDSPVHGDLDTVMALVEQHKALEEDLSGRAAQMESVRNTGQGLMEKANTADAATIRSQLSELNALWSRTNKLAERKSSRLEEALRSAEKLHKSVHMLLEWLSDAEMRLRFVNSLPEDDQETRNYLAEHAKFMKEMNEKEQEKDATITLAHQVLAKAHPDGATVIKHWITIIQARWDEVSTWARQRELKLQEHLQSLQDLDSLLEELLAWLAGLESTLTALEAEPLPDDIPTLQQLIADHKEFMENTAQRQSEVDSVCKSKQPPALTKQESARKMSGKKMSTASREDIRGSSQDLQEVARRQSLKASRDNLTQDRRGSRASVVKDRMPDNVPHIGPRFPPKGSKGAEPVFRNPRCRLLWDRWRHVWLMAWERQRRLQERLQYLEELEKVKNFSWDQWRKRFLKFMNHKKSRLTDLFRKMDKNNDGLIPREDFIDGIIKTRFDTSKMEMNAVADMFDHNSEGFIDWKEFIAALRPDWEEKKPVTEAEKIHDEVKRLVMLCTCRQKFRVFQVGEGKYRFGDSQKLRLVRILRSTVMVRVGGGWVALDEFLVKNDPCRAKGRTNIELREQFILAEGVSQSMSAFKPKPSPASQRSVSISSGSAGPITKVRERSARSVPMGRAASGRVSGTPDSLSDNESSPLYSRTPRKPSTPGRRPSLTPGGSLPGSRNNSRPPSRTGSKPPSRHGSNLSLASSDDGTPSRIPRRSTASLSARSSGTATPRKLTVPTVNGSASRTRSPSGLTTSSTSTSSVKSSIPRASSIPTIASNSTPSRTRTPSGSTTPVPGGLSSTKVTRKPSGASDTSTSTRRASSKSTTPTDPRAPFRL</sequence>
<keyword evidence="2" id="KW-0963">Cytoplasm</keyword>
<evidence type="ECO:0000256" key="4">
    <source>
        <dbReference type="ARBA" id="ARBA00023212"/>
    </source>
</evidence>
<dbReference type="CDD" id="cd00176">
    <property type="entry name" value="SPEC"/>
    <property type="match status" value="2"/>
</dbReference>
<dbReference type="GO" id="GO:0005737">
    <property type="term" value="C:cytoplasm"/>
    <property type="evidence" value="ECO:0007669"/>
    <property type="project" value="UniProtKB-ARBA"/>
</dbReference>
<dbReference type="PROSITE" id="PS00018">
    <property type="entry name" value="EF_HAND_1"/>
    <property type="match status" value="1"/>
</dbReference>
<dbReference type="SUPFAM" id="SSF47473">
    <property type="entry name" value="EF-hand"/>
    <property type="match status" value="1"/>
</dbReference>
<dbReference type="GO" id="GO:0030056">
    <property type="term" value="C:hemidesmosome"/>
    <property type="evidence" value="ECO:0007669"/>
    <property type="project" value="TreeGrafter"/>
</dbReference>
<feature type="non-terminal residue" evidence="8">
    <location>
        <position position="1"/>
    </location>
</feature>
<dbReference type="AlphaFoldDB" id="A0A1B6FE86"/>
<dbReference type="InterPro" id="IPR036534">
    <property type="entry name" value="GAR_dom_sf"/>
</dbReference>
<feature type="domain" description="GAR" evidence="7">
    <location>
        <begin position="623"/>
        <end position="695"/>
    </location>
</feature>
<evidence type="ECO:0000259" key="6">
    <source>
        <dbReference type="PROSITE" id="PS50222"/>
    </source>
</evidence>
<protein>
    <recommendedName>
        <fullName evidence="9">GAR domain-containing protein</fullName>
    </recommendedName>
</protein>
<feature type="compositionally biased region" description="Polar residues" evidence="5">
    <location>
        <begin position="894"/>
        <end position="905"/>
    </location>
</feature>
<dbReference type="SMART" id="SM00150">
    <property type="entry name" value="SPEC"/>
    <property type="match status" value="4"/>
</dbReference>
<evidence type="ECO:0000259" key="7">
    <source>
        <dbReference type="PROSITE" id="PS51460"/>
    </source>
</evidence>
<dbReference type="FunFam" id="1.20.58.60:FF:000001">
    <property type="entry name" value="Microtubule-actin cross-linking factor 1"/>
    <property type="match status" value="1"/>
</dbReference>
<dbReference type="GO" id="GO:0005509">
    <property type="term" value="F:calcium ion binding"/>
    <property type="evidence" value="ECO:0007669"/>
    <property type="project" value="InterPro"/>
</dbReference>
<organism evidence="8">
    <name type="scientific">Cuerna arida</name>
    <dbReference type="NCBI Taxonomy" id="1464854"/>
    <lineage>
        <taxon>Eukaryota</taxon>
        <taxon>Metazoa</taxon>
        <taxon>Ecdysozoa</taxon>
        <taxon>Arthropoda</taxon>
        <taxon>Hexapoda</taxon>
        <taxon>Insecta</taxon>
        <taxon>Pterygota</taxon>
        <taxon>Neoptera</taxon>
        <taxon>Paraneoptera</taxon>
        <taxon>Hemiptera</taxon>
        <taxon>Auchenorrhyncha</taxon>
        <taxon>Membracoidea</taxon>
        <taxon>Cicadellidae</taxon>
        <taxon>Cicadellinae</taxon>
        <taxon>Proconiini</taxon>
        <taxon>Cuerna</taxon>
    </lineage>
</organism>
<feature type="domain" description="EF-hand" evidence="6">
    <location>
        <begin position="583"/>
        <end position="618"/>
    </location>
</feature>
<dbReference type="GO" id="GO:0005886">
    <property type="term" value="C:plasma membrane"/>
    <property type="evidence" value="ECO:0007669"/>
    <property type="project" value="UniProtKB-SubCell"/>
</dbReference>
<evidence type="ECO:0000256" key="2">
    <source>
        <dbReference type="ARBA" id="ARBA00022490"/>
    </source>
</evidence>
<dbReference type="Pfam" id="PF13499">
    <property type="entry name" value="EF-hand_7"/>
    <property type="match status" value="1"/>
</dbReference>
<dbReference type="GO" id="GO:0005882">
    <property type="term" value="C:intermediate filament"/>
    <property type="evidence" value="ECO:0007669"/>
    <property type="project" value="TreeGrafter"/>
</dbReference>
<evidence type="ECO:0000313" key="8">
    <source>
        <dbReference type="EMBL" id="JAS48508.1"/>
    </source>
</evidence>
<dbReference type="PROSITE" id="PS51460">
    <property type="entry name" value="GAR"/>
    <property type="match status" value="1"/>
</dbReference>